<dbReference type="EMBL" id="CAJNOG010000157">
    <property type="protein sequence ID" value="CAF1021162.1"/>
    <property type="molecule type" value="Genomic_DNA"/>
</dbReference>
<dbReference type="EMBL" id="CAJOBB010000502">
    <property type="protein sequence ID" value="CAF3693738.1"/>
    <property type="molecule type" value="Genomic_DNA"/>
</dbReference>
<proteinExistence type="predicted"/>
<comment type="caution">
    <text evidence="2">The sequence shown here is derived from an EMBL/GenBank/DDBJ whole genome shotgun (WGS) entry which is preliminary data.</text>
</comment>
<dbReference type="EMBL" id="CAJOAZ010004927">
    <property type="protein sequence ID" value="CAF4080633.1"/>
    <property type="molecule type" value="Genomic_DNA"/>
</dbReference>
<dbReference type="AlphaFoldDB" id="A0A814LN54"/>
<dbReference type="Proteomes" id="UP000663845">
    <property type="component" value="Unassembled WGS sequence"/>
</dbReference>
<sequence length="562" mass="64546">MATILLGSDDKYTKNAELAKVLIRLLCAAQNLDAALVQFDRLYSNPSKIGTDNILLEFDAHVGDCGCQLRAQMLLSLTEYYRDAKKREWISKAIQVLSGIKKNIVNEYLKNRQLKYNIRLSGSSSSNSMIDILERIGCKPLFAILDQCSSKVDSHDELIVPMTSDHVNKSGKPADTHQTVKGDEWNMSNYRMVARFLSYCRLLSRRKISSLERGDTRIRYRLDPSFAIDETVTQLHRLEIINDTLLSNLTTYSDRPSRKSLMNEVENIQTYITQLTCNWICSLAYKLGLGQPIQQLLKSSIQESKRELHCIPAYTSILLIRFEWFVRNTPLFLVVRRFCAKGYHNAFYRVSINSDAIRSHMKAVYEDNSHIVDSGNTNWFCLTPVCEDCVCTEDWARQPHVIIITNSIHGTMSEFYIRMGNEHDCRPHNAELCPEYDEFIMNEFNTINFSKVMMHIFSAHDQYPFNLPNNEDHHCFMRKIIDSTLGHKAAIIFDQIVNETYDHRAECATLGVLNIQHVFAELPVVIANQTKQIIQQNEKPVPYGCFWANSTDITSTSICKTD</sequence>
<evidence type="ECO:0000313" key="5">
    <source>
        <dbReference type="Proteomes" id="UP000663860"/>
    </source>
</evidence>
<dbReference type="Proteomes" id="UP000663868">
    <property type="component" value="Unassembled WGS sequence"/>
</dbReference>
<protein>
    <submittedName>
        <fullName evidence="2">Uncharacterized protein</fullName>
    </submittedName>
</protein>
<organism evidence="2 5">
    <name type="scientific">Adineta steineri</name>
    <dbReference type="NCBI Taxonomy" id="433720"/>
    <lineage>
        <taxon>Eukaryota</taxon>
        <taxon>Metazoa</taxon>
        <taxon>Spiralia</taxon>
        <taxon>Gnathifera</taxon>
        <taxon>Rotifera</taxon>
        <taxon>Eurotatoria</taxon>
        <taxon>Bdelloidea</taxon>
        <taxon>Adinetida</taxon>
        <taxon>Adinetidae</taxon>
        <taxon>Adineta</taxon>
    </lineage>
</organism>
<reference evidence="2" key="1">
    <citation type="submission" date="2021-02" db="EMBL/GenBank/DDBJ databases">
        <authorList>
            <person name="Nowell W R."/>
        </authorList>
    </citation>
    <scope>NUCLEOTIDE SEQUENCE</scope>
</reference>
<dbReference type="Proteomes" id="UP000663860">
    <property type="component" value="Unassembled WGS sequence"/>
</dbReference>
<gene>
    <name evidence="2" type="ORF">IZO911_LOCUS21197</name>
    <name evidence="1" type="ORF">JYZ213_LOCUS17074</name>
    <name evidence="3" type="ORF">KXQ929_LOCUS10539</name>
    <name evidence="4" type="ORF">OXD698_LOCUS34284</name>
</gene>
<accession>A0A814LN54</accession>
<evidence type="ECO:0000313" key="2">
    <source>
        <dbReference type="EMBL" id="CAF1066959.1"/>
    </source>
</evidence>
<evidence type="ECO:0000313" key="4">
    <source>
        <dbReference type="EMBL" id="CAF4080633.1"/>
    </source>
</evidence>
<dbReference type="Proteomes" id="UP000663844">
    <property type="component" value="Unassembled WGS sequence"/>
</dbReference>
<evidence type="ECO:0000313" key="1">
    <source>
        <dbReference type="EMBL" id="CAF1021162.1"/>
    </source>
</evidence>
<name>A0A814LN54_9BILA</name>
<evidence type="ECO:0000313" key="3">
    <source>
        <dbReference type="EMBL" id="CAF3693738.1"/>
    </source>
</evidence>
<dbReference type="EMBL" id="CAJNOE010000226">
    <property type="protein sequence ID" value="CAF1066959.1"/>
    <property type="molecule type" value="Genomic_DNA"/>
</dbReference>